<name>A0ABQ3Z5N3_9ACTN</name>
<evidence type="ECO:0000313" key="2">
    <source>
        <dbReference type="Proteomes" id="UP000637628"/>
    </source>
</evidence>
<comment type="caution">
    <text evidence="1">The sequence shown here is derived from an EMBL/GenBank/DDBJ whole genome shotgun (WGS) entry which is preliminary data.</text>
</comment>
<dbReference type="EMBL" id="BOML01000052">
    <property type="protein sequence ID" value="GIE05143.1"/>
    <property type="molecule type" value="Genomic_DNA"/>
</dbReference>
<evidence type="ECO:0000313" key="1">
    <source>
        <dbReference type="EMBL" id="GIE05143.1"/>
    </source>
</evidence>
<proteinExistence type="predicted"/>
<sequence length="94" mass="10277">MQTPSAAYLGTLADMQIRLGRGDDVTGVIVTEPTLVGRQTFVTMVEAGDWAVELTEPLTLEADDHIWIRGAAVFVQRPNGSPVRHEGEGVWLCR</sequence>
<accession>A0ABQ3Z5N3</accession>
<organism evidence="1 2">
    <name type="scientific">Paractinoplanes durhamensis</name>
    <dbReference type="NCBI Taxonomy" id="113563"/>
    <lineage>
        <taxon>Bacteria</taxon>
        <taxon>Bacillati</taxon>
        <taxon>Actinomycetota</taxon>
        <taxon>Actinomycetes</taxon>
        <taxon>Micromonosporales</taxon>
        <taxon>Micromonosporaceae</taxon>
        <taxon>Paractinoplanes</taxon>
    </lineage>
</organism>
<protein>
    <submittedName>
        <fullName evidence="1">Uncharacterized protein</fullName>
    </submittedName>
</protein>
<dbReference type="Proteomes" id="UP000637628">
    <property type="component" value="Unassembled WGS sequence"/>
</dbReference>
<keyword evidence="2" id="KW-1185">Reference proteome</keyword>
<gene>
    <name evidence="1" type="ORF">Adu01nite_64930</name>
</gene>
<reference evidence="1 2" key="1">
    <citation type="submission" date="2021-01" db="EMBL/GenBank/DDBJ databases">
        <title>Whole genome shotgun sequence of Actinoplanes durhamensis NBRC 14914.</title>
        <authorList>
            <person name="Komaki H."/>
            <person name="Tamura T."/>
        </authorList>
    </citation>
    <scope>NUCLEOTIDE SEQUENCE [LARGE SCALE GENOMIC DNA]</scope>
    <source>
        <strain evidence="1 2">NBRC 14914</strain>
    </source>
</reference>